<dbReference type="RefSeq" id="WP_344656157.1">
    <property type="nucleotide sequence ID" value="NZ_BAAAQM010000005.1"/>
</dbReference>
<dbReference type="InterPro" id="IPR016891">
    <property type="entry name" value="DUF2321"/>
</dbReference>
<organism evidence="1 2">
    <name type="scientific">Catenulispora subtropica</name>
    <dbReference type="NCBI Taxonomy" id="450798"/>
    <lineage>
        <taxon>Bacteria</taxon>
        <taxon>Bacillati</taxon>
        <taxon>Actinomycetota</taxon>
        <taxon>Actinomycetes</taxon>
        <taxon>Catenulisporales</taxon>
        <taxon>Catenulisporaceae</taxon>
        <taxon>Catenulispora</taxon>
    </lineage>
</organism>
<reference evidence="1 2" key="1">
    <citation type="journal article" date="2019" name="Int. J. Syst. Evol. Microbiol.">
        <title>The Global Catalogue of Microorganisms (GCM) 10K type strain sequencing project: providing services to taxonomists for standard genome sequencing and annotation.</title>
        <authorList>
            <consortium name="The Broad Institute Genomics Platform"/>
            <consortium name="The Broad Institute Genome Sequencing Center for Infectious Disease"/>
            <person name="Wu L."/>
            <person name="Ma J."/>
        </authorList>
    </citation>
    <scope>NUCLEOTIDE SEQUENCE [LARGE SCALE GENOMIC DNA]</scope>
    <source>
        <strain evidence="1 2">JCM 16013</strain>
    </source>
</reference>
<accession>A0ABN2QWU1</accession>
<protein>
    <recommendedName>
        <fullName evidence="3">Zinc ribbon domain-containing protein</fullName>
    </recommendedName>
</protein>
<evidence type="ECO:0000313" key="2">
    <source>
        <dbReference type="Proteomes" id="UP001499854"/>
    </source>
</evidence>
<dbReference type="EMBL" id="BAAAQM010000005">
    <property type="protein sequence ID" value="GAA1959415.1"/>
    <property type="molecule type" value="Genomic_DNA"/>
</dbReference>
<evidence type="ECO:0000313" key="1">
    <source>
        <dbReference type="EMBL" id="GAA1959415.1"/>
    </source>
</evidence>
<sequence length="186" mass="20267">MSKILAEGTTEVDDPPFWPQNSPDWTPRCSYRAATVCSNGHPQDALRTSRPSGDLGRCGQCGEDILANCQQCGIRIRGIGWGAAVAGEVYTPPEFCDECGAPHPWAGREALVGRLQTLLKKQSATSEELRRISADLDRLRDPGVGEHDQIKIVERVRRTVPGLIRTGTPILQAVLTSEAKRKLGLP</sequence>
<keyword evidence="2" id="KW-1185">Reference proteome</keyword>
<gene>
    <name evidence="1" type="ORF">GCM10009838_14710</name>
</gene>
<evidence type="ECO:0008006" key="3">
    <source>
        <dbReference type="Google" id="ProtNLM"/>
    </source>
</evidence>
<comment type="caution">
    <text evidence="1">The sequence shown here is derived from an EMBL/GenBank/DDBJ whole genome shotgun (WGS) entry which is preliminary data.</text>
</comment>
<dbReference type="Proteomes" id="UP001499854">
    <property type="component" value="Unassembled WGS sequence"/>
</dbReference>
<name>A0ABN2QWU1_9ACTN</name>
<proteinExistence type="predicted"/>
<dbReference type="Pfam" id="PF10083">
    <property type="entry name" value="DUF2321"/>
    <property type="match status" value="1"/>
</dbReference>